<dbReference type="EMBL" id="BAABDD010000025">
    <property type="protein sequence ID" value="GAA3757516.1"/>
    <property type="molecule type" value="Genomic_DNA"/>
</dbReference>
<evidence type="ECO:0000313" key="1">
    <source>
        <dbReference type="EMBL" id="GAA3757516.1"/>
    </source>
</evidence>
<evidence type="ECO:0000313" key="2">
    <source>
        <dbReference type="Proteomes" id="UP001500908"/>
    </source>
</evidence>
<protein>
    <submittedName>
        <fullName evidence="1">Uncharacterized protein</fullName>
    </submittedName>
</protein>
<dbReference type="Proteomes" id="UP001500908">
    <property type="component" value="Unassembled WGS sequence"/>
</dbReference>
<accession>A0ABP7G830</accession>
<proteinExistence type="predicted"/>
<organism evidence="1 2">
    <name type="scientific">Salinactinospora qingdaonensis</name>
    <dbReference type="NCBI Taxonomy" id="702744"/>
    <lineage>
        <taxon>Bacteria</taxon>
        <taxon>Bacillati</taxon>
        <taxon>Actinomycetota</taxon>
        <taxon>Actinomycetes</taxon>
        <taxon>Streptosporangiales</taxon>
        <taxon>Nocardiopsidaceae</taxon>
        <taxon>Salinactinospora</taxon>
    </lineage>
</organism>
<sequence length="48" mass="4898">MYNPDNLQSVSDFFDGCRGVPLSGKVNGLLDTAAPAWVAGIANTSNGG</sequence>
<reference evidence="2" key="1">
    <citation type="journal article" date="2019" name="Int. J. Syst. Evol. Microbiol.">
        <title>The Global Catalogue of Microorganisms (GCM) 10K type strain sequencing project: providing services to taxonomists for standard genome sequencing and annotation.</title>
        <authorList>
            <consortium name="The Broad Institute Genomics Platform"/>
            <consortium name="The Broad Institute Genome Sequencing Center for Infectious Disease"/>
            <person name="Wu L."/>
            <person name="Ma J."/>
        </authorList>
    </citation>
    <scope>NUCLEOTIDE SEQUENCE [LARGE SCALE GENOMIC DNA]</scope>
    <source>
        <strain evidence="2">JCM 17137</strain>
    </source>
</reference>
<keyword evidence="2" id="KW-1185">Reference proteome</keyword>
<name>A0ABP7G830_9ACTN</name>
<comment type="caution">
    <text evidence="1">The sequence shown here is derived from an EMBL/GenBank/DDBJ whole genome shotgun (WGS) entry which is preliminary data.</text>
</comment>
<gene>
    <name evidence="1" type="ORF">GCM10022402_39720</name>
</gene>